<reference evidence="3 4" key="1">
    <citation type="submission" date="2018-12" db="EMBL/GenBank/DDBJ databases">
        <title>The genome of Variovorax gossypii DSM 100435.</title>
        <authorList>
            <person name="Gao J."/>
            <person name="Sun J."/>
        </authorList>
    </citation>
    <scope>NUCLEOTIDE SEQUENCE [LARGE SCALE GENOMIC DNA]</scope>
    <source>
        <strain evidence="3 4">DSM 100435</strain>
    </source>
</reference>
<name>A0A3S0GVK1_9BURK</name>
<dbReference type="Proteomes" id="UP000267418">
    <property type="component" value="Unassembled WGS sequence"/>
</dbReference>
<dbReference type="OrthoDB" id="5181253at2"/>
<dbReference type="InterPro" id="IPR046454">
    <property type="entry name" value="GpA_endonuclease"/>
</dbReference>
<feature type="region of interest" description="Disordered" evidence="1">
    <location>
        <begin position="124"/>
        <end position="192"/>
    </location>
</feature>
<feature type="compositionally biased region" description="Polar residues" evidence="1">
    <location>
        <begin position="183"/>
        <end position="192"/>
    </location>
</feature>
<evidence type="ECO:0000313" key="4">
    <source>
        <dbReference type="Proteomes" id="UP000267418"/>
    </source>
</evidence>
<accession>A0A3S0GVK1</accession>
<evidence type="ECO:0000313" key="3">
    <source>
        <dbReference type="EMBL" id="RTQ33954.1"/>
    </source>
</evidence>
<protein>
    <recommendedName>
        <fullName evidence="2">Terminase large subunit GpA endonuclease domain-containing protein</fullName>
    </recommendedName>
</protein>
<proteinExistence type="predicted"/>
<evidence type="ECO:0000259" key="2">
    <source>
        <dbReference type="Pfam" id="PF20454"/>
    </source>
</evidence>
<organism evidence="3 4">
    <name type="scientific">Variovorax gossypii</name>
    <dbReference type="NCBI Taxonomy" id="1679495"/>
    <lineage>
        <taxon>Bacteria</taxon>
        <taxon>Pseudomonadati</taxon>
        <taxon>Pseudomonadota</taxon>
        <taxon>Betaproteobacteria</taxon>
        <taxon>Burkholderiales</taxon>
        <taxon>Comamonadaceae</taxon>
        <taxon>Variovorax</taxon>
    </lineage>
</organism>
<dbReference type="EMBL" id="RXOE01000003">
    <property type="protein sequence ID" value="RTQ33954.1"/>
    <property type="molecule type" value="Genomic_DNA"/>
</dbReference>
<dbReference type="AlphaFoldDB" id="A0A3S0GVK1"/>
<comment type="caution">
    <text evidence="3">The sequence shown here is derived from an EMBL/GenBank/DDBJ whole genome shotgun (WGS) entry which is preliminary data.</text>
</comment>
<gene>
    <name evidence="3" type="ORF">EJP69_16480</name>
</gene>
<dbReference type="Pfam" id="PF20454">
    <property type="entry name" value="GpA_nuclease"/>
    <property type="match status" value="1"/>
</dbReference>
<dbReference type="GO" id="GO:0004519">
    <property type="term" value="F:endonuclease activity"/>
    <property type="evidence" value="ECO:0007669"/>
    <property type="project" value="InterPro"/>
</dbReference>
<keyword evidence="4" id="KW-1185">Reference proteome</keyword>
<feature type="domain" description="Terminase large subunit GpA endonuclease" evidence="2">
    <location>
        <begin position="9"/>
        <end position="96"/>
    </location>
</feature>
<evidence type="ECO:0000256" key="1">
    <source>
        <dbReference type="SAM" id="MobiDB-lite"/>
    </source>
</evidence>
<sequence length="192" mass="21308">MGAVCIPSARLWYVGTDTAKDLIYGRLCVEKRGAGFVHFSKDLPQEFYTQLTSEARVPQRVAGGEAYRWMKSPGARNEALDSTVYAVFCTHMLGLHLYTGKMWERLESIVQPPTADLFRVEQTAEVSPADIPRETQSVEQPSEPASVEPSAMKTPSSPVLTAPLPPVAPTKPALPRRAIQRPFRQSHSARTW</sequence>